<name>A0A1H8PFZ0_9EURY</name>
<evidence type="ECO:0000256" key="4">
    <source>
        <dbReference type="SAM" id="MobiDB-lite"/>
    </source>
</evidence>
<dbReference type="OrthoDB" id="346422at2157"/>
<accession>A0A1H8PFZ0</accession>
<evidence type="ECO:0000313" key="7">
    <source>
        <dbReference type="Proteomes" id="UP000199126"/>
    </source>
</evidence>
<feature type="compositionally biased region" description="Basic and acidic residues" evidence="4">
    <location>
        <begin position="91"/>
        <end position="101"/>
    </location>
</feature>
<reference evidence="7" key="1">
    <citation type="submission" date="2016-10" db="EMBL/GenBank/DDBJ databases">
        <authorList>
            <person name="Varghese N."/>
            <person name="Submissions S."/>
        </authorList>
    </citation>
    <scope>NUCLEOTIDE SEQUENCE [LARGE SCALE GENOMIC DNA]</scope>
    <source>
        <strain evidence="7">CGMCC 1.10121</strain>
    </source>
</reference>
<dbReference type="InterPro" id="IPR020476">
    <property type="entry name" value="Nudix_hydrolase"/>
</dbReference>
<dbReference type="RefSeq" id="WP_089821468.1">
    <property type="nucleotide sequence ID" value="NZ_FODV01000002.1"/>
</dbReference>
<dbReference type="PROSITE" id="PS00893">
    <property type="entry name" value="NUDIX_BOX"/>
    <property type="match status" value="1"/>
</dbReference>
<dbReference type="PROSITE" id="PS51462">
    <property type="entry name" value="NUDIX"/>
    <property type="match status" value="1"/>
</dbReference>
<evidence type="ECO:0000313" key="6">
    <source>
        <dbReference type="EMBL" id="SEO40825.1"/>
    </source>
</evidence>
<dbReference type="InterPro" id="IPR020084">
    <property type="entry name" value="NUDIX_hydrolase_CS"/>
</dbReference>
<keyword evidence="3" id="KW-0460">Magnesium</keyword>
<gene>
    <name evidence="6" type="ORF">SAMN04487948_102279</name>
</gene>
<evidence type="ECO:0000259" key="5">
    <source>
        <dbReference type="PROSITE" id="PS51462"/>
    </source>
</evidence>
<keyword evidence="7" id="KW-1185">Reference proteome</keyword>
<evidence type="ECO:0000256" key="2">
    <source>
        <dbReference type="ARBA" id="ARBA00022801"/>
    </source>
</evidence>
<dbReference type="SUPFAM" id="SSF55811">
    <property type="entry name" value="Nudix"/>
    <property type="match status" value="1"/>
</dbReference>
<sequence length="183" mass="20464">MTLTRRTRRAVDGELARLREEHGEFELVEKTWSVDVDASETTRERFEAGTVGGAGAWVRDDESRAVVVRHEGERSWSDPGGKGEPGESLEETARRETREEAGVDCTIDGVVQAHVVETVCETNSDECEVGDHEYDPLYRLIVVFEATYEGGELRPREGEIAAAKWVTELPEELLYPELAAFPL</sequence>
<dbReference type="AlphaFoldDB" id="A0A1H8PFZ0"/>
<keyword evidence="2" id="KW-0378">Hydrolase</keyword>
<dbReference type="PRINTS" id="PR00502">
    <property type="entry name" value="NUDIXFAMILY"/>
</dbReference>
<protein>
    <submittedName>
        <fullName evidence="6">NUDIX domain-containing protein</fullName>
    </submittedName>
</protein>
<dbReference type="EMBL" id="FODV01000002">
    <property type="protein sequence ID" value="SEO40825.1"/>
    <property type="molecule type" value="Genomic_DNA"/>
</dbReference>
<feature type="domain" description="Nudix hydrolase" evidence="5">
    <location>
        <begin position="49"/>
        <end position="183"/>
    </location>
</feature>
<dbReference type="GO" id="GO:0016787">
    <property type="term" value="F:hydrolase activity"/>
    <property type="evidence" value="ECO:0007669"/>
    <property type="project" value="UniProtKB-KW"/>
</dbReference>
<dbReference type="PANTHER" id="PTHR43046">
    <property type="entry name" value="GDP-MANNOSE MANNOSYL HYDROLASE"/>
    <property type="match status" value="1"/>
</dbReference>
<evidence type="ECO:0000256" key="1">
    <source>
        <dbReference type="ARBA" id="ARBA00001946"/>
    </source>
</evidence>
<dbReference type="Proteomes" id="UP000199126">
    <property type="component" value="Unassembled WGS sequence"/>
</dbReference>
<evidence type="ECO:0000256" key="3">
    <source>
        <dbReference type="ARBA" id="ARBA00022842"/>
    </source>
</evidence>
<dbReference type="InterPro" id="IPR000086">
    <property type="entry name" value="NUDIX_hydrolase_dom"/>
</dbReference>
<comment type="cofactor">
    <cofactor evidence="1">
        <name>Mg(2+)</name>
        <dbReference type="ChEBI" id="CHEBI:18420"/>
    </cofactor>
</comment>
<dbReference type="CDD" id="cd02883">
    <property type="entry name" value="NUDIX_Hydrolase"/>
    <property type="match status" value="1"/>
</dbReference>
<dbReference type="Pfam" id="PF00293">
    <property type="entry name" value="NUDIX"/>
    <property type="match status" value="1"/>
</dbReference>
<feature type="region of interest" description="Disordered" evidence="4">
    <location>
        <begin position="69"/>
        <end position="101"/>
    </location>
</feature>
<dbReference type="PANTHER" id="PTHR43046:SF12">
    <property type="entry name" value="GDP-MANNOSE MANNOSYL HYDROLASE"/>
    <property type="match status" value="1"/>
</dbReference>
<dbReference type="InterPro" id="IPR015797">
    <property type="entry name" value="NUDIX_hydrolase-like_dom_sf"/>
</dbReference>
<dbReference type="Gene3D" id="3.90.79.10">
    <property type="entry name" value="Nucleoside Triphosphate Pyrophosphohydrolase"/>
    <property type="match status" value="1"/>
</dbReference>
<organism evidence="6 7">
    <name type="scientific">Halogranum amylolyticum</name>
    <dbReference type="NCBI Taxonomy" id="660520"/>
    <lineage>
        <taxon>Archaea</taxon>
        <taxon>Methanobacteriati</taxon>
        <taxon>Methanobacteriota</taxon>
        <taxon>Stenosarchaea group</taxon>
        <taxon>Halobacteria</taxon>
        <taxon>Halobacteriales</taxon>
        <taxon>Haloferacaceae</taxon>
    </lineage>
</organism>
<proteinExistence type="predicted"/>